<feature type="transmembrane region" description="Helical" evidence="7">
    <location>
        <begin position="12"/>
        <end position="36"/>
    </location>
</feature>
<name>A0A0G3EXW2_9BURK</name>
<feature type="transmembrane region" description="Helical" evidence="7">
    <location>
        <begin position="48"/>
        <end position="67"/>
    </location>
</feature>
<feature type="transmembrane region" description="Helical" evidence="7">
    <location>
        <begin position="105"/>
        <end position="126"/>
    </location>
</feature>
<gene>
    <name evidence="8" type="ORF">ABW99_16460</name>
</gene>
<evidence type="ECO:0000256" key="5">
    <source>
        <dbReference type="ARBA" id="ARBA00022989"/>
    </source>
</evidence>
<dbReference type="PANTHER" id="PTHR33452">
    <property type="entry name" value="OXIDOREDUCTASE CATD-RELATED"/>
    <property type="match status" value="1"/>
</dbReference>
<evidence type="ECO:0000256" key="4">
    <source>
        <dbReference type="ARBA" id="ARBA00022692"/>
    </source>
</evidence>
<organism evidence="8 9">
    <name type="scientific">Pandoraea thiooxydans</name>
    <dbReference type="NCBI Taxonomy" id="445709"/>
    <lineage>
        <taxon>Bacteria</taxon>
        <taxon>Pseudomonadati</taxon>
        <taxon>Pseudomonadota</taxon>
        <taxon>Betaproteobacteria</taxon>
        <taxon>Burkholderiales</taxon>
        <taxon>Burkholderiaceae</taxon>
        <taxon>Pandoraea</taxon>
    </lineage>
</organism>
<accession>A0A0G3EXW2</accession>
<keyword evidence="9" id="KW-1185">Reference proteome</keyword>
<dbReference type="EMBL" id="CP011568">
    <property type="protein sequence ID" value="AKJ69566.1"/>
    <property type="molecule type" value="Genomic_DNA"/>
</dbReference>
<keyword evidence="5 7" id="KW-1133">Transmembrane helix</keyword>
<comment type="subcellular location">
    <subcellularLocation>
        <location evidence="1">Cell membrane</location>
        <topology evidence="1">Multi-pass membrane protein</topology>
    </subcellularLocation>
</comment>
<evidence type="ECO:0000256" key="2">
    <source>
        <dbReference type="ARBA" id="ARBA00006679"/>
    </source>
</evidence>
<comment type="similarity">
    <text evidence="2">Belongs to the DoxX family.</text>
</comment>
<evidence type="ECO:0000313" key="9">
    <source>
        <dbReference type="Proteomes" id="UP000036700"/>
    </source>
</evidence>
<feature type="transmembrane region" description="Helical" evidence="7">
    <location>
        <begin position="74"/>
        <end position="93"/>
    </location>
</feature>
<reference evidence="9" key="1">
    <citation type="submission" date="2015-06" db="EMBL/GenBank/DDBJ databases">
        <authorList>
            <person name="Lim Y.L."/>
            <person name="Ee R."/>
            <person name="Yong D."/>
            <person name="How K.Y."/>
            <person name="Yin W.F."/>
            <person name="Chan K.G."/>
        </authorList>
    </citation>
    <scope>NUCLEOTIDE SEQUENCE [LARGE SCALE GENOMIC DNA]</scope>
    <source>
        <strain evidence="9">DSM 25325</strain>
    </source>
</reference>
<dbReference type="AlphaFoldDB" id="A0A0G3EXW2"/>
<evidence type="ECO:0000256" key="1">
    <source>
        <dbReference type="ARBA" id="ARBA00004651"/>
    </source>
</evidence>
<evidence type="ECO:0000256" key="7">
    <source>
        <dbReference type="SAM" id="Phobius"/>
    </source>
</evidence>
<dbReference type="GO" id="GO:0005886">
    <property type="term" value="C:plasma membrane"/>
    <property type="evidence" value="ECO:0007669"/>
    <property type="project" value="UniProtKB-SubCell"/>
</dbReference>
<keyword evidence="4 7" id="KW-0812">Transmembrane</keyword>
<sequence>MRGTDDLGKLVLRLTLGILLLFHGVKKITGGIGFVHTMVVAHGLPPQIAYLVYIGEVVAPVLLILGFYSRIGGLIVVINMLFALFLVHMHQLGSLAPTGGWALELQAFYLFSGLCVLLLGAGRFSISGGRGTWD</sequence>
<dbReference type="RefSeq" id="WP_047215481.1">
    <property type="nucleotide sequence ID" value="NZ_CP011568.3"/>
</dbReference>
<proteinExistence type="inferred from homology"/>
<evidence type="ECO:0000256" key="6">
    <source>
        <dbReference type="ARBA" id="ARBA00023136"/>
    </source>
</evidence>
<dbReference type="Pfam" id="PF07681">
    <property type="entry name" value="DoxX"/>
    <property type="match status" value="1"/>
</dbReference>
<dbReference type="KEGG" id="ptx:ABW99_16460"/>
<dbReference type="PATRIC" id="fig|445709.3.peg.3479"/>
<dbReference type="OrthoDB" id="280866at2"/>
<dbReference type="InterPro" id="IPR032808">
    <property type="entry name" value="DoxX"/>
</dbReference>
<dbReference type="Proteomes" id="UP000036700">
    <property type="component" value="Chromosome"/>
</dbReference>
<evidence type="ECO:0000256" key="3">
    <source>
        <dbReference type="ARBA" id="ARBA00022475"/>
    </source>
</evidence>
<dbReference type="PANTHER" id="PTHR33452:SF1">
    <property type="entry name" value="INNER MEMBRANE PROTEIN YPHA-RELATED"/>
    <property type="match status" value="1"/>
</dbReference>
<protein>
    <submittedName>
        <fullName evidence="8">GntR family transcriptional regulator</fullName>
    </submittedName>
</protein>
<evidence type="ECO:0000313" key="8">
    <source>
        <dbReference type="EMBL" id="AKJ69566.1"/>
    </source>
</evidence>
<dbReference type="InterPro" id="IPR051907">
    <property type="entry name" value="DoxX-like_oxidoreductase"/>
</dbReference>
<dbReference type="STRING" id="445709.ABW99_16460"/>
<keyword evidence="6 7" id="KW-0472">Membrane</keyword>
<keyword evidence="3" id="KW-1003">Cell membrane</keyword>